<proteinExistence type="predicted"/>
<gene>
    <name evidence="1" type="ORF">M9Y10_008192</name>
</gene>
<dbReference type="Gene3D" id="1.25.40.20">
    <property type="entry name" value="Ankyrin repeat-containing domain"/>
    <property type="match status" value="1"/>
</dbReference>
<dbReference type="PANTHER" id="PTHR24159">
    <property type="match status" value="1"/>
</dbReference>
<keyword evidence="2" id="KW-1185">Reference proteome</keyword>
<evidence type="ECO:0000313" key="1">
    <source>
        <dbReference type="EMBL" id="KAK8870314.1"/>
    </source>
</evidence>
<dbReference type="EMBL" id="JAPFFF010000014">
    <property type="protein sequence ID" value="KAK8870314.1"/>
    <property type="molecule type" value="Genomic_DNA"/>
</dbReference>
<reference evidence="1 2" key="1">
    <citation type="submission" date="2024-04" db="EMBL/GenBank/DDBJ databases">
        <title>Tritrichomonas musculus Genome.</title>
        <authorList>
            <person name="Alves-Ferreira E."/>
            <person name="Grigg M."/>
            <person name="Lorenzi H."/>
            <person name="Galac M."/>
        </authorList>
    </citation>
    <scope>NUCLEOTIDE SEQUENCE [LARGE SCALE GENOMIC DNA]</scope>
    <source>
        <strain evidence="1 2">EAF2021</strain>
    </source>
</reference>
<accession>A0ABR2IYK7</accession>
<sequence length="389" mass="47039">MSLKEEIEKMKRVQNFLLEYVKDDLNAEENYENFIKIIKDYKINADQNEFKLILRLINTIGNNHQRANNFTSKIERILLFFEYDILKHFRNFEIFQLFWNNKRILLFLLQEKILKIDEYIASLITSDDYIKLNYAEYFSPEIKEFLTDEFIQKHCDKNTKLKDENFIKKIKKEKNDKFYEKRKEGENDNFLCYLIRTNNAKEYGIYMNRQNMSFDISIEESIFETNQFLIEQNKISLNEYAAFFGSLEIIKYNEINEGIKATSSMWNYAIHSRNAELIQYLEDKKVSPSSSDRFETILKESIKCHHNDVSTYIINNLIEEEDLNYSIKNNFNDNLYYSAVRYDNYCFFPENIKYKNMLFYACMFDYFKIVKLYLEQGIVDINHENIKTL</sequence>
<comment type="caution">
    <text evidence="1">The sequence shown here is derived from an EMBL/GenBank/DDBJ whole genome shotgun (WGS) entry which is preliminary data.</text>
</comment>
<dbReference type="InterPro" id="IPR036770">
    <property type="entry name" value="Ankyrin_rpt-contain_sf"/>
</dbReference>
<dbReference type="Proteomes" id="UP001470230">
    <property type="component" value="Unassembled WGS sequence"/>
</dbReference>
<dbReference type="PANTHER" id="PTHR24159:SF5">
    <property type="entry name" value="ANK_REP_REGION DOMAIN-CONTAINING PROTEIN"/>
    <property type="match status" value="1"/>
</dbReference>
<organism evidence="1 2">
    <name type="scientific">Tritrichomonas musculus</name>
    <dbReference type="NCBI Taxonomy" id="1915356"/>
    <lineage>
        <taxon>Eukaryota</taxon>
        <taxon>Metamonada</taxon>
        <taxon>Parabasalia</taxon>
        <taxon>Tritrichomonadida</taxon>
        <taxon>Tritrichomonadidae</taxon>
        <taxon>Tritrichomonas</taxon>
    </lineage>
</organism>
<name>A0ABR2IYK7_9EUKA</name>
<evidence type="ECO:0000313" key="2">
    <source>
        <dbReference type="Proteomes" id="UP001470230"/>
    </source>
</evidence>
<evidence type="ECO:0008006" key="3">
    <source>
        <dbReference type="Google" id="ProtNLM"/>
    </source>
</evidence>
<dbReference type="SUPFAM" id="SSF48403">
    <property type="entry name" value="Ankyrin repeat"/>
    <property type="match status" value="1"/>
</dbReference>
<protein>
    <recommendedName>
        <fullName evidence="3">DUF3447 domain-containing protein</fullName>
    </recommendedName>
</protein>